<reference evidence="1 2" key="1">
    <citation type="journal article" date="2013" name="Genome Biol.">
        <title>Comparative genomics of the core and accessory genomes of 48 Sinorhizobium strains comprising five genospecies.</title>
        <authorList>
            <person name="Sugawara M."/>
            <person name="Epstein B."/>
            <person name="Badgley B.D."/>
            <person name="Unno T."/>
            <person name="Xu L."/>
            <person name="Reese J."/>
            <person name="Gyaneshwar P."/>
            <person name="Denny R."/>
            <person name="Mudge J."/>
            <person name="Bharti A.K."/>
            <person name="Farmer A.D."/>
            <person name="May G.D."/>
            <person name="Woodward J.E."/>
            <person name="Medigue C."/>
            <person name="Vallenet D."/>
            <person name="Lajus A."/>
            <person name="Rouy Z."/>
            <person name="Martinez-Vaz B."/>
            <person name="Tiffin P."/>
            <person name="Young N.D."/>
            <person name="Sadowsky M.J."/>
        </authorList>
    </citation>
    <scope>NUCLEOTIDE SEQUENCE [LARGE SCALE GENOMIC DNA]</scope>
    <source>
        <strain evidence="1 2">N6B1</strain>
    </source>
</reference>
<evidence type="ECO:0000313" key="1">
    <source>
        <dbReference type="EMBL" id="MQW37776.1"/>
    </source>
</evidence>
<dbReference type="Gene3D" id="1.10.1200.10">
    <property type="entry name" value="ACP-like"/>
    <property type="match status" value="1"/>
</dbReference>
<dbReference type="InterPro" id="IPR036736">
    <property type="entry name" value="ACP-like_sf"/>
</dbReference>
<dbReference type="RefSeq" id="WP_003533148.1">
    <property type="nucleotide sequence ID" value="NZ_CP009146.1"/>
</dbReference>
<dbReference type="SUPFAM" id="SSF47336">
    <property type="entry name" value="ACP-like"/>
    <property type="match status" value="1"/>
</dbReference>
<comment type="caution">
    <text evidence="1">The sequence shown here is derived from an EMBL/GenBank/DDBJ whole genome shotgun (WGS) entry which is preliminary data.</text>
</comment>
<dbReference type="GeneID" id="89578298"/>
<gene>
    <name evidence="1" type="ORF">GHK53_34805</name>
</gene>
<dbReference type="Proteomes" id="UP000429484">
    <property type="component" value="Unassembled WGS sequence"/>
</dbReference>
<dbReference type="KEGG" id="smer:DU99_30270"/>
<dbReference type="OMA" id="VPEWDSF"/>
<dbReference type="AlphaFoldDB" id="A0A222IYQ1"/>
<name>A0A222IYQ1_RHIML</name>
<sequence>MSDHQLYLSQVADVIRELFDEYDGPITLETTARDVPQWDSLSNVRLMVLIEQELAVRFSTAEVQGFKNLGSLIDAVVKRKQNQ</sequence>
<organism evidence="1 2">
    <name type="scientific">Rhizobium meliloti</name>
    <name type="common">Ensifer meliloti</name>
    <name type="synonym">Sinorhizobium meliloti</name>
    <dbReference type="NCBI Taxonomy" id="382"/>
    <lineage>
        <taxon>Bacteria</taxon>
        <taxon>Pseudomonadati</taxon>
        <taxon>Pseudomonadota</taxon>
        <taxon>Alphaproteobacteria</taxon>
        <taxon>Hyphomicrobiales</taxon>
        <taxon>Rhizobiaceae</taxon>
        <taxon>Sinorhizobium/Ensifer group</taxon>
        <taxon>Sinorhizobium</taxon>
    </lineage>
</organism>
<proteinExistence type="predicted"/>
<accession>A0A222IYQ1</accession>
<evidence type="ECO:0000313" key="2">
    <source>
        <dbReference type="Proteomes" id="UP000429484"/>
    </source>
</evidence>
<dbReference type="EMBL" id="WISR01000279">
    <property type="protein sequence ID" value="MQW37776.1"/>
    <property type="molecule type" value="Genomic_DNA"/>
</dbReference>
<protein>
    <submittedName>
        <fullName evidence="1">Acyl carrier protein</fullName>
    </submittedName>
</protein>